<accession>A0A6A6XYP7</accession>
<dbReference type="EMBL" id="MU001738">
    <property type="protein sequence ID" value="KAF2801145.1"/>
    <property type="molecule type" value="Genomic_DNA"/>
</dbReference>
<dbReference type="Gene3D" id="3.30.40.10">
    <property type="entry name" value="Zinc/RING finger domain, C3HC4 (zinc finger)"/>
    <property type="match status" value="1"/>
</dbReference>
<keyword evidence="7" id="KW-1185">Reference proteome</keyword>
<evidence type="ECO:0000256" key="2">
    <source>
        <dbReference type="ARBA" id="ARBA00022771"/>
    </source>
</evidence>
<dbReference type="SUPFAM" id="SSF57850">
    <property type="entry name" value="RING/U-box"/>
    <property type="match status" value="1"/>
</dbReference>
<evidence type="ECO:0000313" key="7">
    <source>
        <dbReference type="Proteomes" id="UP000799757"/>
    </source>
</evidence>
<dbReference type="AlphaFoldDB" id="A0A6A6XYP7"/>
<dbReference type="OrthoDB" id="428577at2759"/>
<keyword evidence="3" id="KW-0862">Zinc</keyword>
<dbReference type="Proteomes" id="UP000799757">
    <property type="component" value="Unassembled WGS sequence"/>
</dbReference>
<evidence type="ECO:0000256" key="3">
    <source>
        <dbReference type="ARBA" id="ARBA00022833"/>
    </source>
</evidence>
<dbReference type="PROSITE" id="PS00518">
    <property type="entry name" value="ZF_RING_1"/>
    <property type="match status" value="1"/>
</dbReference>
<protein>
    <recommendedName>
        <fullName evidence="5">RING-type domain-containing protein</fullName>
    </recommendedName>
</protein>
<name>A0A6A6XYP7_9PLEO</name>
<feature type="non-terminal residue" evidence="6">
    <location>
        <position position="1"/>
    </location>
</feature>
<feature type="domain" description="RING-type" evidence="5">
    <location>
        <begin position="104"/>
        <end position="138"/>
    </location>
</feature>
<evidence type="ECO:0000256" key="4">
    <source>
        <dbReference type="PROSITE-ProRule" id="PRU00175"/>
    </source>
</evidence>
<evidence type="ECO:0000313" key="6">
    <source>
        <dbReference type="EMBL" id="KAF2801145.1"/>
    </source>
</evidence>
<dbReference type="InterPro" id="IPR001841">
    <property type="entry name" value="Znf_RING"/>
</dbReference>
<reference evidence="6" key="1">
    <citation type="journal article" date="2020" name="Stud. Mycol.">
        <title>101 Dothideomycetes genomes: a test case for predicting lifestyles and emergence of pathogens.</title>
        <authorList>
            <person name="Haridas S."/>
            <person name="Albert R."/>
            <person name="Binder M."/>
            <person name="Bloem J."/>
            <person name="Labutti K."/>
            <person name="Salamov A."/>
            <person name="Andreopoulos B."/>
            <person name="Baker S."/>
            <person name="Barry K."/>
            <person name="Bills G."/>
            <person name="Bluhm B."/>
            <person name="Cannon C."/>
            <person name="Castanera R."/>
            <person name="Culley D."/>
            <person name="Daum C."/>
            <person name="Ezra D."/>
            <person name="Gonzalez J."/>
            <person name="Henrissat B."/>
            <person name="Kuo A."/>
            <person name="Liang C."/>
            <person name="Lipzen A."/>
            <person name="Lutzoni F."/>
            <person name="Magnuson J."/>
            <person name="Mondo S."/>
            <person name="Nolan M."/>
            <person name="Ohm R."/>
            <person name="Pangilinan J."/>
            <person name="Park H.-J."/>
            <person name="Ramirez L."/>
            <person name="Alfaro M."/>
            <person name="Sun H."/>
            <person name="Tritt A."/>
            <person name="Yoshinaga Y."/>
            <person name="Zwiers L.-H."/>
            <person name="Turgeon B."/>
            <person name="Goodwin S."/>
            <person name="Spatafora J."/>
            <person name="Crous P."/>
            <person name="Grigoriev I."/>
        </authorList>
    </citation>
    <scope>NUCLEOTIDE SEQUENCE</scope>
    <source>
        <strain evidence="6">CBS 109.77</strain>
    </source>
</reference>
<organism evidence="6 7">
    <name type="scientific">Melanomma pulvis-pyrius CBS 109.77</name>
    <dbReference type="NCBI Taxonomy" id="1314802"/>
    <lineage>
        <taxon>Eukaryota</taxon>
        <taxon>Fungi</taxon>
        <taxon>Dikarya</taxon>
        <taxon>Ascomycota</taxon>
        <taxon>Pezizomycotina</taxon>
        <taxon>Dothideomycetes</taxon>
        <taxon>Pleosporomycetidae</taxon>
        <taxon>Pleosporales</taxon>
        <taxon>Melanommataceae</taxon>
        <taxon>Melanomma</taxon>
    </lineage>
</organism>
<dbReference type="InterPro" id="IPR017907">
    <property type="entry name" value="Znf_RING_CS"/>
</dbReference>
<dbReference type="PROSITE" id="PS50089">
    <property type="entry name" value="ZF_RING_2"/>
    <property type="match status" value="1"/>
</dbReference>
<keyword evidence="1" id="KW-0479">Metal-binding</keyword>
<proteinExistence type="predicted"/>
<keyword evidence="2 4" id="KW-0863">Zinc-finger</keyword>
<evidence type="ECO:0000256" key="1">
    <source>
        <dbReference type="ARBA" id="ARBA00022723"/>
    </source>
</evidence>
<sequence length="195" mass="22187">WNHDTSRIVHVHILDPESCENVIHIVPLPPSMDVKSYTEEGGKFFVVEDQTDDRIDGDFDNVKSVIEMDKSIGVTNELDFDPMRAKQCMADAIGIRLCDCIIRPCSHQFCNVCIRKLNHESGQDNSSTKNNWKCPTCNRAVSYVAGFSTPMNLPNEEPMKMKVPVHVLDIKDGRTRFTSIQKRESRRVYSDSVVL</sequence>
<evidence type="ECO:0000259" key="5">
    <source>
        <dbReference type="PROSITE" id="PS50089"/>
    </source>
</evidence>
<dbReference type="InterPro" id="IPR013083">
    <property type="entry name" value="Znf_RING/FYVE/PHD"/>
</dbReference>
<gene>
    <name evidence="6" type="ORF">K505DRAFT_227235</name>
</gene>
<dbReference type="GO" id="GO:0008270">
    <property type="term" value="F:zinc ion binding"/>
    <property type="evidence" value="ECO:0007669"/>
    <property type="project" value="UniProtKB-KW"/>
</dbReference>